<dbReference type="PANTHER" id="PTHR33392:SF6">
    <property type="entry name" value="POLYISOPRENYL-TEICHOIC ACID--PEPTIDOGLYCAN TEICHOIC ACID TRANSFERASE TAGU"/>
    <property type="match status" value="1"/>
</dbReference>
<evidence type="ECO:0000259" key="4">
    <source>
        <dbReference type="Pfam" id="PF03816"/>
    </source>
</evidence>
<keyword evidence="6" id="KW-1185">Reference proteome</keyword>
<feature type="compositionally biased region" description="Basic residues" evidence="2">
    <location>
        <begin position="33"/>
        <end position="46"/>
    </location>
</feature>
<evidence type="ECO:0000256" key="3">
    <source>
        <dbReference type="SAM" id="Phobius"/>
    </source>
</evidence>
<dbReference type="Proteomes" id="UP001501570">
    <property type="component" value="Unassembled WGS sequence"/>
</dbReference>
<protein>
    <recommendedName>
        <fullName evidence="4">Cell envelope-related transcriptional attenuator domain-containing protein</fullName>
    </recommendedName>
</protein>
<feature type="domain" description="Cell envelope-related transcriptional attenuator" evidence="4">
    <location>
        <begin position="129"/>
        <end position="324"/>
    </location>
</feature>
<comment type="similarity">
    <text evidence="1">Belongs to the LytR/CpsA/Psr (LCP) family.</text>
</comment>
<keyword evidence="3" id="KW-0472">Membrane</keyword>
<dbReference type="PANTHER" id="PTHR33392">
    <property type="entry name" value="POLYISOPRENYL-TEICHOIC ACID--PEPTIDOGLYCAN TEICHOIC ACID TRANSFERASE TAGU"/>
    <property type="match status" value="1"/>
</dbReference>
<evidence type="ECO:0000256" key="1">
    <source>
        <dbReference type="ARBA" id="ARBA00006068"/>
    </source>
</evidence>
<keyword evidence="3" id="KW-0812">Transmembrane</keyword>
<keyword evidence="3" id="KW-1133">Transmembrane helix</keyword>
<comment type="caution">
    <text evidence="5">The sequence shown here is derived from an EMBL/GenBank/DDBJ whole genome shotgun (WGS) entry which is preliminary data.</text>
</comment>
<accession>A0ABP9SJA5</accession>
<evidence type="ECO:0000313" key="6">
    <source>
        <dbReference type="Proteomes" id="UP001501570"/>
    </source>
</evidence>
<proteinExistence type="inferred from homology"/>
<dbReference type="InterPro" id="IPR004474">
    <property type="entry name" value="LytR_CpsA_psr"/>
</dbReference>
<evidence type="ECO:0000256" key="2">
    <source>
        <dbReference type="SAM" id="MobiDB-lite"/>
    </source>
</evidence>
<sequence>MQYSSHSAGAIRELDQEDGAPDPRGAKATKGNRGARTKRRSPRRRPKGPLWARLLIVFGAVLAIGSGGTIAGFHIVLAEATKSFGKQDLLGKAAGATTGGKHASITGAKNILLIGVDSRPGQNADLLIRSDTIIIMHIPADHTEGYLVSIPRDTKVHIPAYDNGKHKYPGGNEKINAAFAHGGEQLTGDTARQHSVELLALTLKDLYGLTFDAAAIVDFTGFQKVVGVLGGVDMCVDEDTKSIHIGYKNGKQVSPSVRLHSDGTVAGPLPGVTPKDYPVGCYHMKDWEALDFVRQRDLLKNQDTDYGRQRHQQQFLKAIFKEIASKDVLTNPGKLSGVLNTIGQAMTIDQGKFSIQDWLFAMKGIGADDLITLKTNDGHFNPVPGDLSYEALNATSLQMLQSVKDDTMAEFVNLHPDWVASST</sequence>
<dbReference type="NCBIfam" id="TIGR00350">
    <property type="entry name" value="lytR_cpsA_psr"/>
    <property type="match status" value="1"/>
</dbReference>
<dbReference type="Gene3D" id="3.40.630.190">
    <property type="entry name" value="LCP protein"/>
    <property type="match status" value="1"/>
</dbReference>
<reference evidence="6" key="1">
    <citation type="journal article" date="2019" name="Int. J. Syst. Evol. Microbiol.">
        <title>The Global Catalogue of Microorganisms (GCM) 10K type strain sequencing project: providing services to taxonomists for standard genome sequencing and annotation.</title>
        <authorList>
            <consortium name="The Broad Institute Genomics Platform"/>
            <consortium name="The Broad Institute Genome Sequencing Center for Infectious Disease"/>
            <person name="Wu L."/>
            <person name="Ma J."/>
        </authorList>
    </citation>
    <scope>NUCLEOTIDE SEQUENCE [LARGE SCALE GENOMIC DNA]</scope>
    <source>
        <strain evidence="6">JCM 18304</strain>
    </source>
</reference>
<dbReference type="EMBL" id="BAABJQ010000025">
    <property type="protein sequence ID" value="GAA5195982.1"/>
    <property type="molecule type" value="Genomic_DNA"/>
</dbReference>
<name>A0ABP9SJA5_9ACTN</name>
<evidence type="ECO:0000313" key="5">
    <source>
        <dbReference type="EMBL" id="GAA5195982.1"/>
    </source>
</evidence>
<dbReference type="Pfam" id="PF03816">
    <property type="entry name" value="LytR_cpsA_psr"/>
    <property type="match status" value="1"/>
</dbReference>
<feature type="region of interest" description="Disordered" evidence="2">
    <location>
        <begin position="1"/>
        <end position="46"/>
    </location>
</feature>
<organism evidence="5 6">
    <name type="scientific">Rugosimonospora acidiphila</name>
    <dbReference type="NCBI Taxonomy" id="556531"/>
    <lineage>
        <taxon>Bacteria</taxon>
        <taxon>Bacillati</taxon>
        <taxon>Actinomycetota</taxon>
        <taxon>Actinomycetes</taxon>
        <taxon>Micromonosporales</taxon>
        <taxon>Micromonosporaceae</taxon>
        <taxon>Rugosimonospora</taxon>
    </lineage>
</organism>
<gene>
    <name evidence="5" type="ORF">GCM10023322_63880</name>
</gene>
<dbReference type="InterPro" id="IPR050922">
    <property type="entry name" value="LytR/CpsA/Psr_CW_biosynth"/>
</dbReference>
<feature type="transmembrane region" description="Helical" evidence="3">
    <location>
        <begin position="50"/>
        <end position="77"/>
    </location>
</feature>